<protein>
    <recommendedName>
        <fullName evidence="2">Neurotransmitter-gated ion-channel transmembrane domain-containing protein</fullName>
    </recommendedName>
</protein>
<dbReference type="OMA" id="NCEHRIG"/>
<dbReference type="InterPro" id="IPR006029">
    <property type="entry name" value="Neurotrans-gated_channel_TM"/>
</dbReference>
<dbReference type="GO" id="GO:0004888">
    <property type="term" value="F:transmembrane signaling receptor activity"/>
    <property type="evidence" value="ECO:0007669"/>
    <property type="project" value="InterPro"/>
</dbReference>
<keyword evidence="1" id="KW-0812">Transmembrane</keyword>
<feature type="transmembrane region" description="Helical" evidence="1">
    <location>
        <begin position="55"/>
        <end position="75"/>
    </location>
</feature>
<dbReference type="GO" id="GO:0005254">
    <property type="term" value="F:chloride channel activity"/>
    <property type="evidence" value="ECO:0007669"/>
    <property type="project" value="UniProtKB-ARBA"/>
</dbReference>
<feature type="transmembrane region" description="Helical" evidence="1">
    <location>
        <begin position="113"/>
        <end position="136"/>
    </location>
</feature>
<dbReference type="InterPro" id="IPR036719">
    <property type="entry name" value="Neuro-gated_channel_TM_sf"/>
</dbReference>
<keyword evidence="1" id="KW-0472">Membrane</keyword>
<evidence type="ECO:0000259" key="2">
    <source>
        <dbReference type="Pfam" id="PF02932"/>
    </source>
</evidence>
<name>A0A9Q0M579_BLOTA</name>
<evidence type="ECO:0000313" key="3">
    <source>
        <dbReference type="EMBL" id="KAJ6219571.1"/>
    </source>
</evidence>
<dbReference type="Proteomes" id="UP001142055">
    <property type="component" value="Chromosome 2"/>
</dbReference>
<proteinExistence type="predicted"/>
<dbReference type="GO" id="GO:0005230">
    <property type="term" value="F:extracellular ligand-gated monoatomic ion channel activity"/>
    <property type="evidence" value="ECO:0007669"/>
    <property type="project" value="UniProtKB-ARBA"/>
</dbReference>
<dbReference type="PRINTS" id="PR00253">
    <property type="entry name" value="GABAARECEPTR"/>
</dbReference>
<dbReference type="AlphaFoldDB" id="A0A9Q0M579"/>
<feature type="domain" description="Neurotransmitter-gated ion-channel transmembrane" evidence="2">
    <location>
        <begin position="60"/>
        <end position="148"/>
    </location>
</feature>
<sequence length="211" mass="24640">MVLDWHTFRIGSHVDVTEFVVVSVDKQTCTKRLDIGYYSCLYGEIVFKRNMGNYLIKRFIPSFIIVVMSFLGFWIPTNISPTRTILPITALLALITQQIQANLNVSYVYALQIWNIVCIVFVFANLLEYAIALYVMHMAHKRRSQKSTNAIENNQTEKEKTDEHHQSRLWKFVTNHFRTTSRSSAVDKISRYLFPLSYGMFIIIFTIYVSM</sequence>
<keyword evidence="4" id="KW-1185">Reference proteome</keyword>
<dbReference type="GO" id="GO:0016020">
    <property type="term" value="C:membrane"/>
    <property type="evidence" value="ECO:0007669"/>
    <property type="project" value="InterPro"/>
</dbReference>
<accession>A0A9Q0M579</accession>
<dbReference type="SUPFAM" id="SSF90112">
    <property type="entry name" value="Neurotransmitter-gated ion-channel transmembrane pore"/>
    <property type="match status" value="1"/>
</dbReference>
<dbReference type="GO" id="GO:0099095">
    <property type="term" value="F:ligand-gated monoatomic anion channel activity"/>
    <property type="evidence" value="ECO:0007669"/>
    <property type="project" value="UniProtKB-ARBA"/>
</dbReference>
<dbReference type="PANTHER" id="PTHR18945">
    <property type="entry name" value="NEUROTRANSMITTER GATED ION CHANNEL"/>
    <property type="match status" value="1"/>
</dbReference>
<dbReference type="InterPro" id="IPR006201">
    <property type="entry name" value="Neur_channel"/>
</dbReference>
<dbReference type="EMBL" id="JAPWDV010000002">
    <property type="protein sequence ID" value="KAJ6219571.1"/>
    <property type="molecule type" value="Genomic_DNA"/>
</dbReference>
<dbReference type="Pfam" id="PF02932">
    <property type="entry name" value="Neur_chan_memb"/>
    <property type="match status" value="1"/>
</dbReference>
<dbReference type="Gene3D" id="1.20.58.390">
    <property type="entry name" value="Neurotransmitter-gated ion-channel transmembrane domain"/>
    <property type="match status" value="1"/>
</dbReference>
<reference evidence="3" key="1">
    <citation type="submission" date="2022-12" db="EMBL/GenBank/DDBJ databases">
        <title>Genome assemblies of Blomia tropicalis.</title>
        <authorList>
            <person name="Cui Y."/>
        </authorList>
    </citation>
    <scope>NUCLEOTIDE SEQUENCE</scope>
    <source>
        <tissue evidence="3">Adult mites</tissue>
    </source>
</reference>
<evidence type="ECO:0000313" key="4">
    <source>
        <dbReference type="Proteomes" id="UP001142055"/>
    </source>
</evidence>
<evidence type="ECO:0000256" key="1">
    <source>
        <dbReference type="SAM" id="Phobius"/>
    </source>
</evidence>
<gene>
    <name evidence="3" type="ORF">RDWZM_005383</name>
</gene>
<organism evidence="3 4">
    <name type="scientific">Blomia tropicalis</name>
    <name type="common">Mite</name>
    <dbReference type="NCBI Taxonomy" id="40697"/>
    <lineage>
        <taxon>Eukaryota</taxon>
        <taxon>Metazoa</taxon>
        <taxon>Ecdysozoa</taxon>
        <taxon>Arthropoda</taxon>
        <taxon>Chelicerata</taxon>
        <taxon>Arachnida</taxon>
        <taxon>Acari</taxon>
        <taxon>Acariformes</taxon>
        <taxon>Sarcoptiformes</taxon>
        <taxon>Astigmata</taxon>
        <taxon>Glycyphagoidea</taxon>
        <taxon>Echimyopodidae</taxon>
        <taxon>Blomia</taxon>
    </lineage>
</organism>
<feature type="transmembrane region" description="Helical" evidence="1">
    <location>
        <begin position="192"/>
        <end position="210"/>
    </location>
</feature>
<keyword evidence="1" id="KW-1133">Transmembrane helix</keyword>
<dbReference type="InterPro" id="IPR038050">
    <property type="entry name" value="Neuro_actylchol_rec"/>
</dbReference>
<dbReference type="InterPro" id="IPR006028">
    <property type="entry name" value="GABAA/Glycine_rcpt"/>
</dbReference>
<comment type="caution">
    <text evidence="3">The sequence shown here is derived from an EMBL/GenBank/DDBJ whole genome shotgun (WGS) entry which is preliminary data.</text>
</comment>